<evidence type="ECO:0000313" key="6">
    <source>
        <dbReference type="Proteomes" id="UP000007799"/>
    </source>
</evidence>
<dbReference type="STRING" id="946362.F2TYD9"/>
<feature type="compositionally biased region" description="Acidic residues" evidence="3">
    <location>
        <begin position="629"/>
        <end position="639"/>
    </location>
</feature>
<feature type="compositionally biased region" description="Acidic residues" evidence="3">
    <location>
        <begin position="697"/>
        <end position="708"/>
    </location>
</feature>
<feature type="compositionally biased region" description="Basic residues" evidence="3">
    <location>
        <begin position="99"/>
        <end position="108"/>
    </location>
</feature>
<dbReference type="EMBL" id="GL832957">
    <property type="protein sequence ID" value="EGD78613.1"/>
    <property type="molecule type" value="Genomic_DNA"/>
</dbReference>
<dbReference type="PROSITE" id="PS51375">
    <property type="entry name" value="PPR"/>
    <property type="match status" value="1"/>
</dbReference>
<feature type="compositionally biased region" description="Low complexity" evidence="3">
    <location>
        <begin position="85"/>
        <end position="98"/>
    </location>
</feature>
<feature type="compositionally biased region" description="Low complexity" evidence="3">
    <location>
        <begin position="1"/>
        <end position="11"/>
    </location>
</feature>
<dbReference type="AlphaFoldDB" id="F2TYD9"/>
<protein>
    <recommendedName>
        <fullName evidence="4">Pentatricopeptide repeat-containing protein-mitochondrial domain-containing protein</fullName>
    </recommendedName>
</protein>
<dbReference type="SUPFAM" id="SSF48452">
    <property type="entry name" value="TPR-like"/>
    <property type="match status" value="1"/>
</dbReference>
<feature type="region of interest" description="Disordered" evidence="3">
    <location>
        <begin position="1"/>
        <end position="23"/>
    </location>
</feature>
<feature type="region of interest" description="Disordered" evidence="3">
    <location>
        <begin position="298"/>
        <end position="343"/>
    </location>
</feature>
<keyword evidence="1" id="KW-0677">Repeat</keyword>
<dbReference type="Gene3D" id="1.25.40.10">
    <property type="entry name" value="Tetratricopeptide repeat domain"/>
    <property type="match status" value="2"/>
</dbReference>
<reference evidence="5" key="1">
    <citation type="submission" date="2009-08" db="EMBL/GenBank/DDBJ databases">
        <title>Annotation of Salpingoeca rosetta.</title>
        <authorList>
            <consortium name="The Broad Institute Genome Sequencing Platform"/>
            <person name="Russ C."/>
            <person name="Cuomo C."/>
            <person name="Burger G."/>
            <person name="Gray M.W."/>
            <person name="Holland P.W.H."/>
            <person name="King N."/>
            <person name="Lang F.B.F."/>
            <person name="Roger A.J."/>
            <person name="Ruiz-Trillo I."/>
            <person name="Young S.K."/>
            <person name="Zeng Q."/>
            <person name="Gargeya S."/>
            <person name="Alvarado L."/>
            <person name="Berlin A."/>
            <person name="Chapman S.B."/>
            <person name="Chen Z."/>
            <person name="Freedman E."/>
            <person name="Gellesch M."/>
            <person name="Goldberg J."/>
            <person name="Griggs A."/>
            <person name="Gujja S."/>
            <person name="Heilman E."/>
            <person name="Heiman D."/>
            <person name="Howarth C."/>
            <person name="Mehta T."/>
            <person name="Neiman D."/>
            <person name="Pearson M."/>
            <person name="Roberts A."/>
            <person name="Saif S."/>
            <person name="Shea T."/>
            <person name="Shenoy N."/>
            <person name="Sisk P."/>
            <person name="Stolte C."/>
            <person name="Sykes S."/>
            <person name="White J."/>
            <person name="Yandava C."/>
            <person name="Haas B."/>
            <person name="Nusbaum C."/>
            <person name="Birren B."/>
        </authorList>
    </citation>
    <scope>NUCLEOTIDE SEQUENCE [LARGE SCALE GENOMIC DNA]</scope>
    <source>
        <strain evidence="5">ATCC 50818</strain>
    </source>
</reference>
<evidence type="ECO:0000256" key="2">
    <source>
        <dbReference type="PROSITE-ProRule" id="PRU00708"/>
    </source>
</evidence>
<dbReference type="eggNOG" id="KOG4197">
    <property type="taxonomic scope" value="Eukaryota"/>
</dbReference>
<evidence type="ECO:0000256" key="1">
    <source>
        <dbReference type="ARBA" id="ARBA00022737"/>
    </source>
</evidence>
<organism evidence="6">
    <name type="scientific">Salpingoeca rosetta (strain ATCC 50818 / BSB-021)</name>
    <dbReference type="NCBI Taxonomy" id="946362"/>
    <lineage>
        <taxon>Eukaryota</taxon>
        <taxon>Choanoflagellata</taxon>
        <taxon>Craspedida</taxon>
        <taxon>Salpingoecidae</taxon>
        <taxon>Salpingoeca</taxon>
    </lineage>
</organism>
<dbReference type="Pfam" id="PF23276">
    <property type="entry name" value="TPR_24"/>
    <property type="match status" value="1"/>
</dbReference>
<keyword evidence="6" id="KW-1185">Reference proteome</keyword>
<dbReference type="GeneID" id="16078167"/>
<proteinExistence type="predicted"/>
<dbReference type="PANTHER" id="PTHR47447:SF25">
    <property type="entry name" value="SAP DOMAIN-CONTAINING PROTEIN"/>
    <property type="match status" value="1"/>
</dbReference>
<dbReference type="InterPro" id="IPR002885">
    <property type="entry name" value="PPR_rpt"/>
</dbReference>
<feature type="compositionally biased region" description="Low complexity" evidence="3">
    <location>
        <begin position="305"/>
        <end position="315"/>
    </location>
</feature>
<feature type="compositionally biased region" description="Basic residues" evidence="3">
    <location>
        <begin position="316"/>
        <end position="331"/>
    </location>
</feature>
<feature type="repeat" description="PPR" evidence="2">
    <location>
        <begin position="491"/>
        <end position="525"/>
    </location>
</feature>
<dbReference type="InterPro" id="IPR011990">
    <property type="entry name" value="TPR-like_helical_dom_sf"/>
</dbReference>
<feature type="domain" description="Pentatricopeptide repeat-containing protein-mitochondrial" evidence="4">
    <location>
        <begin position="430"/>
        <end position="552"/>
    </location>
</feature>
<dbReference type="KEGG" id="sre:PTSG_01590"/>
<evidence type="ECO:0000313" key="5">
    <source>
        <dbReference type="EMBL" id="EGD78613.1"/>
    </source>
</evidence>
<dbReference type="InterPro" id="IPR057027">
    <property type="entry name" value="TPR_mt"/>
</dbReference>
<feature type="region of interest" description="Disordered" evidence="3">
    <location>
        <begin position="85"/>
        <end position="115"/>
    </location>
</feature>
<sequence length="767" mass="83067">MLQGQQQQQHTHLQEPTPTRRAHGTGTAVFVAEAAAAHALGVVIVRISLASANMLCEVRATAAQEHVVVSSKKAADYLLPHITSESRSASSKSAAHNNGGRRHKRGSSRRQNGGGLFELPEHIGIAITDDLEHAGENSLFTKATRHRWLQADPLVLAQRMRSSHPFAMQVTKHVQTAITEHDITPVDACHMMNVLGQAGRGRLALKVWQHITVGRSKRDIHPDLYCVALRACALSGLLRDAEDIFASALAFVDAISAQQHATTSSDSPVFNTSCNNAASLSSPTSLLRPQSNASEHASTADSWWSPSSPSSSSSPPHHHHHHHQQHQHPHHQQQQQHYDEQPSHDVTSFAPVFAAMQLAFAMQGNVKETYGVVRLMMEKYHLPPHRSHRLHLLLAHARAGDVAGAQACFHDVVAPHASRDDRAHRYLLEAHAQCGDVEGAEHVFASIEAACGSFDARAIISLVKAYRIAGDAAGAHRALERIMREYRMKPPVKAFTAAIRAHADAGDVEGATHTMRLMKECGVEPDVSAFEFLIHAYLNSGNRAEAMRVYERVFTQDSPLRPTPLIHEALLSHHMTAGDAVAAAAVLLRFQLHNHSAARVLGRREMWEVVEQGAAIIARGSAGDGAGGVDDDDDDDGGDGGDGGDSGGGDDDGCDGKRHRQRGVSEDIAGVGVEMRSAPAMNRNTNARDGAPRGSDGEDDDDGDDDDPLVVAMMQRQQQRMAMKAKVKVELTEEERHHVMAMMRNHAWHTQRQTTAAGTAGTGATSS</sequence>
<evidence type="ECO:0000256" key="3">
    <source>
        <dbReference type="SAM" id="MobiDB-lite"/>
    </source>
</evidence>
<dbReference type="Proteomes" id="UP000007799">
    <property type="component" value="Unassembled WGS sequence"/>
</dbReference>
<evidence type="ECO:0000259" key="4">
    <source>
        <dbReference type="Pfam" id="PF23276"/>
    </source>
</evidence>
<dbReference type="RefSeq" id="XP_004997571.1">
    <property type="nucleotide sequence ID" value="XM_004997514.1"/>
</dbReference>
<dbReference type="PANTHER" id="PTHR47447">
    <property type="entry name" value="OS03G0856100 PROTEIN"/>
    <property type="match status" value="1"/>
</dbReference>
<dbReference type="OrthoDB" id="185373at2759"/>
<dbReference type="NCBIfam" id="TIGR00756">
    <property type="entry name" value="PPR"/>
    <property type="match status" value="1"/>
</dbReference>
<accession>F2TYD9</accession>
<dbReference type="InParanoid" id="F2TYD9"/>
<feature type="region of interest" description="Disordered" evidence="3">
    <location>
        <begin position="620"/>
        <end position="708"/>
    </location>
</feature>
<gene>
    <name evidence="5" type="ORF">PTSG_01590</name>
</gene>
<name>F2TYD9_SALR5</name>